<keyword evidence="2" id="KW-1185">Reference proteome</keyword>
<evidence type="ECO:0000313" key="1">
    <source>
        <dbReference type="EMBL" id="MPC14252.1"/>
    </source>
</evidence>
<gene>
    <name evidence="1" type="ORF">E2C01_007015</name>
</gene>
<comment type="caution">
    <text evidence="1">The sequence shown here is derived from an EMBL/GenBank/DDBJ whole genome shotgun (WGS) entry which is preliminary data.</text>
</comment>
<name>A0A5B7CWZ4_PORTR</name>
<accession>A0A5B7CWZ4</accession>
<protein>
    <submittedName>
        <fullName evidence="1">Uncharacterized protein</fullName>
    </submittedName>
</protein>
<dbReference type="EMBL" id="VSRR010000339">
    <property type="protein sequence ID" value="MPC14252.1"/>
    <property type="molecule type" value="Genomic_DNA"/>
</dbReference>
<reference evidence="1 2" key="1">
    <citation type="submission" date="2019-05" db="EMBL/GenBank/DDBJ databases">
        <title>Another draft genome of Portunus trituberculatus and its Hox gene families provides insights of decapod evolution.</title>
        <authorList>
            <person name="Jeong J.-H."/>
            <person name="Song I."/>
            <person name="Kim S."/>
            <person name="Choi T."/>
            <person name="Kim D."/>
            <person name="Ryu S."/>
            <person name="Kim W."/>
        </authorList>
    </citation>
    <scope>NUCLEOTIDE SEQUENCE [LARGE SCALE GENOMIC DNA]</scope>
    <source>
        <tissue evidence="1">Muscle</tissue>
    </source>
</reference>
<sequence length="80" mass="8734">MLQGSCVVRHAAAKFEFKSASVHSVVCDHPTAKSEFRQAKICQTKDSRSEKRTTEEKYILDLTTAAIFPGYPLCGAATGL</sequence>
<proteinExistence type="predicted"/>
<dbReference type="Proteomes" id="UP000324222">
    <property type="component" value="Unassembled WGS sequence"/>
</dbReference>
<organism evidence="1 2">
    <name type="scientific">Portunus trituberculatus</name>
    <name type="common">Swimming crab</name>
    <name type="synonym">Neptunus trituberculatus</name>
    <dbReference type="NCBI Taxonomy" id="210409"/>
    <lineage>
        <taxon>Eukaryota</taxon>
        <taxon>Metazoa</taxon>
        <taxon>Ecdysozoa</taxon>
        <taxon>Arthropoda</taxon>
        <taxon>Crustacea</taxon>
        <taxon>Multicrustacea</taxon>
        <taxon>Malacostraca</taxon>
        <taxon>Eumalacostraca</taxon>
        <taxon>Eucarida</taxon>
        <taxon>Decapoda</taxon>
        <taxon>Pleocyemata</taxon>
        <taxon>Brachyura</taxon>
        <taxon>Eubrachyura</taxon>
        <taxon>Portunoidea</taxon>
        <taxon>Portunidae</taxon>
        <taxon>Portuninae</taxon>
        <taxon>Portunus</taxon>
    </lineage>
</organism>
<dbReference type="AlphaFoldDB" id="A0A5B7CWZ4"/>
<evidence type="ECO:0000313" key="2">
    <source>
        <dbReference type="Proteomes" id="UP000324222"/>
    </source>
</evidence>